<reference evidence="3" key="1">
    <citation type="journal article" date="2017" name="Nucleic Acids Res.">
        <title>Proteogenomics produces comprehensive and highly accurate protein-coding gene annotation in a complete genome assembly of Malassezia sympodialis.</title>
        <authorList>
            <person name="Zhu Y."/>
            <person name="Engstroem P.G."/>
            <person name="Tellgren-Roth C."/>
            <person name="Baudo C.D."/>
            <person name="Kennell J.C."/>
            <person name="Sun S."/>
            <person name="Billmyre R.B."/>
            <person name="Schroeder M.S."/>
            <person name="Andersson A."/>
            <person name="Holm T."/>
            <person name="Sigurgeirsson B."/>
            <person name="Wu G."/>
            <person name="Sankaranarayanan S.R."/>
            <person name="Siddharthan R."/>
            <person name="Sanyal K."/>
            <person name="Lundeberg J."/>
            <person name="Nystedt B."/>
            <person name="Boekhout T."/>
            <person name="Dawson T.L. Jr."/>
            <person name="Heitman J."/>
            <person name="Scheynius A."/>
            <person name="Lehtioe J."/>
        </authorList>
    </citation>
    <scope>NUCLEOTIDE SEQUENCE [LARGE SCALE GENOMIC DNA]</scope>
    <source>
        <strain evidence="3">ATCC 42132</strain>
    </source>
</reference>
<evidence type="ECO:0000313" key="2">
    <source>
        <dbReference type="EMBL" id="SHO78848.1"/>
    </source>
</evidence>
<protein>
    <submittedName>
        <fullName evidence="2">Uncharacterized protein</fullName>
    </submittedName>
</protein>
<feature type="compositionally biased region" description="Polar residues" evidence="1">
    <location>
        <begin position="86"/>
        <end position="105"/>
    </location>
</feature>
<evidence type="ECO:0000313" key="3">
    <source>
        <dbReference type="Proteomes" id="UP000186303"/>
    </source>
</evidence>
<feature type="compositionally biased region" description="Basic and acidic residues" evidence="1">
    <location>
        <begin position="46"/>
        <end position="55"/>
    </location>
</feature>
<dbReference type="AlphaFoldDB" id="A0A1M8A8W7"/>
<keyword evidence="3" id="KW-1185">Reference proteome</keyword>
<dbReference type="EMBL" id="LT671825">
    <property type="protein sequence ID" value="SHO78848.1"/>
    <property type="molecule type" value="Genomic_DNA"/>
</dbReference>
<accession>A0A1M8A8W7</accession>
<dbReference type="Proteomes" id="UP000186303">
    <property type="component" value="Chromosome 5"/>
</dbReference>
<dbReference type="VEuPathDB" id="FungiDB:MSYG_3196"/>
<organism evidence="2 3">
    <name type="scientific">Malassezia sympodialis (strain ATCC 42132)</name>
    <name type="common">Atopic eczema-associated yeast</name>
    <dbReference type="NCBI Taxonomy" id="1230383"/>
    <lineage>
        <taxon>Eukaryota</taxon>
        <taxon>Fungi</taxon>
        <taxon>Dikarya</taxon>
        <taxon>Basidiomycota</taxon>
        <taxon>Ustilaginomycotina</taxon>
        <taxon>Malasseziomycetes</taxon>
        <taxon>Malasseziales</taxon>
        <taxon>Malasseziaceae</taxon>
        <taxon>Malassezia</taxon>
    </lineage>
</organism>
<gene>
    <name evidence="2" type="ORF">MSYG_3196</name>
</gene>
<feature type="region of interest" description="Disordered" evidence="1">
    <location>
        <begin position="46"/>
        <end position="117"/>
    </location>
</feature>
<evidence type="ECO:0000256" key="1">
    <source>
        <dbReference type="SAM" id="MobiDB-lite"/>
    </source>
</evidence>
<sequence>MCEEICVVAWLNWPCHWACDCCSCLDQCHCFQSQWQDDVGLPMDDYRREAEERRMQRGLQSQDLEAGTGAGHSDPYPEAPTMEVPRTQTADPTTSAIKNPDTGASTEPVVTELPIRQ</sequence>
<dbReference type="OrthoDB" id="10481056at2759"/>
<proteinExistence type="predicted"/>
<name>A0A1M8A8W7_MALS4</name>